<dbReference type="Pfam" id="PF17910">
    <property type="entry name" value="FeoB_Cyto"/>
    <property type="match status" value="1"/>
</dbReference>
<feature type="transmembrane region" description="Helical" evidence="17">
    <location>
        <begin position="347"/>
        <end position="371"/>
    </location>
</feature>
<sequence length="672" mass="73819">MTFALIGNQNSGKTTLFNQLTGSNQHVGNFPGVTVEKKEGTLRKHKDVSVVDLPGIYSLSPYTAEEVVTRDFALNDKPDGIINIVDATNIERNLYLTLQLTELQIPMILALNMMDEVTANGDYIDIDKLSSSLGVPVVPISASKNDGIDELVDRAIATVKNGVLPQKTDFCQAGGELHKTIHSIAHIIEDHANAAGIPTRFAATKLVEGDTPMMQRLALHKDEVDLITILVQNMEKALGTYRDAALADMRYDFIERLCARCVEKKHTQTKQQLRSIQIDKILTHKVFALPIFLCIMLFVFWITFGLVGPVLSDLLSEGIDLVTQATDTLLINLQVSEWLRSLVIDGVFAGVGSVLSFLPTIVVLFFLLSILEDSGYMARVAFVMDKLLRKIGLSGRSFVPMLIGFGCSVPAIMATRTLSSERDRRMTVMLIPFISCSAKLPIYTVFTAAFFPKGGALVMMGLYVFGILMGILSAFLLKNTLFKGKPVPFVMELPAYRLPAAKSVLLHMWEKAKDFIVRAFTVIFFATIVIWLLQSFDLRFEMVQDSSQSILANIGKFVAPIFAPLGFGNWQAVTALITGLTAKEAVVSTFAVLTGAGDSSSLIPILSSMFTPLQALSFLVFTLLYMPCVAAMAAVKRELGGYRSALLLMLYQTAFAWVAAFVVYSFGLLFFG</sequence>
<feature type="binding site" evidence="16">
    <location>
        <position position="21"/>
    </location>
    <ligand>
        <name>Mg(2+)</name>
        <dbReference type="ChEBI" id="CHEBI:18420"/>
        <label>2</label>
    </ligand>
</feature>
<keyword evidence="9 17" id="KW-1133">Transmembrane helix</keyword>
<comment type="similarity">
    <text evidence="17">Belongs to the TRAFAC class TrmE-Era-EngA-EngB-Septin-like GTPase superfamily. FeoB GTPase (TC 9.A.8) family.</text>
</comment>
<evidence type="ECO:0000256" key="17">
    <source>
        <dbReference type="RuleBase" id="RU362098"/>
    </source>
</evidence>
<dbReference type="SUPFAM" id="SSF52540">
    <property type="entry name" value="P-loop containing nucleoside triphosphate hydrolases"/>
    <property type="match status" value="1"/>
</dbReference>
<reference evidence="19" key="2">
    <citation type="journal article" date="2021" name="PeerJ">
        <title>Extensive microbial diversity within the chicken gut microbiome revealed by metagenomics and culture.</title>
        <authorList>
            <person name="Gilroy R."/>
            <person name="Ravi A."/>
            <person name="Getino M."/>
            <person name="Pursley I."/>
            <person name="Horton D.L."/>
            <person name="Alikhan N.F."/>
            <person name="Baker D."/>
            <person name="Gharbi K."/>
            <person name="Hall N."/>
            <person name="Watson M."/>
            <person name="Adriaenssens E.M."/>
            <person name="Foster-Nyarko E."/>
            <person name="Jarju S."/>
            <person name="Secka A."/>
            <person name="Antonio M."/>
            <person name="Oren A."/>
            <person name="Chaudhuri R.R."/>
            <person name="La Ragione R."/>
            <person name="Hildebrand F."/>
            <person name="Pallen M.J."/>
        </authorList>
    </citation>
    <scope>NUCLEOTIDE SEQUENCE</scope>
    <source>
        <strain evidence="19">4920</strain>
    </source>
</reference>
<evidence type="ECO:0000256" key="1">
    <source>
        <dbReference type="ARBA" id="ARBA00003926"/>
    </source>
</evidence>
<proteinExistence type="inferred from homology"/>
<dbReference type="PANTHER" id="PTHR43185">
    <property type="entry name" value="FERROUS IRON TRANSPORT PROTEIN B"/>
    <property type="match status" value="1"/>
</dbReference>
<feature type="binding site" evidence="16">
    <location>
        <position position="18"/>
    </location>
    <ligand>
        <name>Mg(2+)</name>
        <dbReference type="ChEBI" id="CHEBI:18420"/>
        <label>2</label>
    </ligand>
</feature>
<feature type="binding site" evidence="16">
    <location>
        <position position="22"/>
    </location>
    <ligand>
        <name>Mg(2+)</name>
        <dbReference type="ChEBI" id="CHEBI:18420"/>
        <label>1</label>
    </ligand>
</feature>
<feature type="transmembrane region" description="Helical" evidence="17">
    <location>
        <begin position="457"/>
        <end position="477"/>
    </location>
</feature>
<dbReference type="FunFam" id="3.40.50.300:FF:000426">
    <property type="entry name" value="Ferrous iron transport protein B"/>
    <property type="match status" value="1"/>
</dbReference>
<dbReference type="Pfam" id="PF07664">
    <property type="entry name" value="FeoB_C"/>
    <property type="match status" value="1"/>
</dbReference>
<evidence type="ECO:0000256" key="8">
    <source>
        <dbReference type="ARBA" id="ARBA00022741"/>
    </source>
</evidence>
<keyword evidence="3 17" id="KW-0813">Transport</keyword>
<dbReference type="InterPro" id="IPR030389">
    <property type="entry name" value="G_FEOB_dom"/>
</dbReference>
<dbReference type="InterPro" id="IPR011640">
    <property type="entry name" value="Fe2_transport_prot_B_C"/>
</dbReference>
<evidence type="ECO:0000256" key="6">
    <source>
        <dbReference type="ARBA" id="ARBA00022519"/>
    </source>
</evidence>
<protein>
    <recommendedName>
        <fullName evidence="14 17">Ferrous iron transport protein B</fullName>
    </recommendedName>
</protein>
<feature type="binding site" evidence="15">
    <location>
        <begin position="32"/>
        <end position="36"/>
    </location>
    <ligand>
        <name>GTP</name>
        <dbReference type="ChEBI" id="CHEBI:37565"/>
        <label>1</label>
    </ligand>
</feature>
<keyword evidence="6" id="KW-0997">Cell inner membrane</keyword>
<comment type="caution">
    <text evidence="19">The sequence shown here is derived from an EMBL/GenBank/DDBJ whole genome shotgun (WGS) entry which is preliminary data.</text>
</comment>
<dbReference type="Gene3D" id="3.40.50.300">
    <property type="entry name" value="P-loop containing nucleotide triphosphate hydrolases"/>
    <property type="match status" value="1"/>
</dbReference>
<dbReference type="PROSITE" id="PS51711">
    <property type="entry name" value="G_FEOB"/>
    <property type="match status" value="1"/>
</dbReference>
<dbReference type="GO" id="GO:0015093">
    <property type="term" value="F:ferrous iron transmembrane transporter activity"/>
    <property type="evidence" value="ECO:0007669"/>
    <property type="project" value="UniProtKB-UniRule"/>
</dbReference>
<evidence type="ECO:0000256" key="13">
    <source>
        <dbReference type="ARBA" id="ARBA00023136"/>
    </source>
</evidence>
<feature type="transmembrane region" description="Helical" evidence="17">
    <location>
        <begin position="287"/>
        <end position="307"/>
    </location>
</feature>
<feature type="binding site" evidence="15">
    <location>
        <begin position="7"/>
        <end position="14"/>
    </location>
    <ligand>
        <name>GTP</name>
        <dbReference type="ChEBI" id="CHEBI:37565"/>
        <label>1</label>
    </ligand>
</feature>
<evidence type="ECO:0000256" key="10">
    <source>
        <dbReference type="ARBA" id="ARBA00023004"/>
    </source>
</evidence>
<dbReference type="CDD" id="cd01879">
    <property type="entry name" value="FeoB"/>
    <property type="match status" value="1"/>
</dbReference>
<keyword evidence="8 15" id="KW-0547">Nucleotide-binding</keyword>
<feature type="transmembrane region" description="Helical" evidence="17">
    <location>
        <begin position="426"/>
        <end position="451"/>
    </location>
</feature>
<dbReference type="InterPro" id="IPR003373">
    <property type="entry name" value="Fe2_transport_prot-B"/>
</dbReference>
<name>A0A9D1NFF2_9FIRM</name>
<dbReference type="EMBL" id="DVOF01000031">
    <property type="protein sequence ID" value="HIV02147.1"/>
    <property type="molecule type" value="Genomic_DNA"/>
</dbReference>
<keyword evidence="16" id="KW-0479">Metal-binding</keyword>
<evidence type="ECO:0000256" key="4">
    <source>
        <dbReference type="ARBA" id="ARBA00022475"/>
    </source>
</evidence>
<evidence type="ECO:0000256" key="9">
    <source>
        <dbReference type="ARBA" id="ARBA00022989"/>
    </source>
</evidence>
<dbReference type="PANTHER" id="PTHR43185:SF1">
    <property type="entry name" value="FE(2+) TRANSPORTER FEOB"/>
    <property type="match status" value="1"/>
</dbReference>
<evidence type="ECO:0000313" key="19">
    <source>
        <dbReference type="EMBL" id="HIV02147.1"/>
    </source>
</evidence>
<evidence type="ECO:0000256" key="7">
    <source>
        <dbReference type="ARBA" id="ARBA00022692"/>
    </source>
</evidence>
<evidence type="ECO:0000256" key="11">
    <source>
        <dbReference type="ARBA" id="ARBA00023065"/>
    </source>
</evidence>
<dbReference type="Proteomes" id="UP000886743">
    <property type="component" value="Unassembled WGS sequence"/>
</dbReference>
<comment type="function">
    <text evidence="1 17">Probable transporter of a GTP-driven Fe(2+) uptake system.</text>
</comment>
<dbReference type="GO" id="GO:0046872">
    <property type="term" value="F:metal ion binding"/>
    <property type="evidence" value="ECO:0007669"/>
    <property type="project" value="UniProtKB-KW"/>
</dbReference>
<feature type="transmembrane region" description="Helical" evidence="17">
    <location>
        <begin position="391"/>
        <end position="414"/>
    </location>
</feature>
<feature type="binding site" evidence="15">
    <location>
        <begin position="112"/>
        <end position="115"/>
    </location>
    <ligand>
        <name>GTP</name>
        <dbReference type="ChEBI" id="CHEBI:37565"/>
        <label>1</label>
    </ligand>
</feature>
<keyword evidence="13 17" id="KW-0472">Membrane</keyword>
<dbReference type="Pfam" id="PF07670">
    <property type="entry name" value="Gate"/>
    <property type="match status" value="2"/>
</dbReference>
<dbReference type="InterPro" id="IPR050860">
    <property type="entry name" value="FeoB_GTPase"/>
</dbReference>
<dbReference type="AlphaFoldDB" id="A0A9D1NFF2"/>
<accession>A0A9D1NFF2</accession>
<evidence type="ECO:0000259" key="18">
    <source>
        <dbReference type="PROSITE" id="PS51711"/>
    </source>
</evidence>
<evidence type="ECO:0000256" key="16">
    <source>
        <dbReference type="PIRSR" id="PIRSR603373-2"/>
    </source>
</evidence>
<feature type="transmembrane region" description="Helical" evidence="17">
    <location>
        <begin position="615"/>
        <end position="635"/>
    </location>
</feature>
<dbReference type="NCBIfam" id="TIGR00437">
    <property type="entry name" value="feoB"/>
    <property type="match status" value="1"/>
</dbReference>
<comment type="subcellular location">
    <subcellularLocation>
        <location evidence="2">Cell inner membrane</location>
        <topology evidence="2">Multi-pass membrane protein</topology>
    </subcellularLocation>
    <subcellularLocation>
        <location evidence="17">Cell membrane</location>
        <topology evidence="17">Multi-pass membrane protein</topology>
    </subcellularLocation>
</comment>
<dbReference type="NCBIfam" id="TIGR00231">
    <property type="entry name" value="small_GTP"/>
    <property type="match status" value="1"/>
</dbReference>
<dbReference type="GO" id="GO:0005525">
    <property type="term" value="F:GTP binding"/>
    <property type="evidence" value="ECO:0007669"/>
    <property type="project" value="UniProtKB-KW"/>
</dbReference>
<keyword evidence="12 15" id="KW-0342">GTP-binding</keyword>
<dbReference type="Gene3D" id="1.10.287.1770">
    <property type="match status" value="1"/>
</dbReference>
<dbReference type="InterPro" id="IPR011642">
    <property type="entry name" value="Gate_dom"/>
</dbReference>
<evidence type="ECO:0000256" key="15">
    <source>
        <dbReference type="PIRSR" id="PIRSR603373-1"/>
    </source>
</evidence>
<evidence type="ECO:0000256" key="3">
    <source>
        <dbReference type="ARBA" id="ARBA00022448"/>
    </source>
</evidence>
<keyword evidence="10 17" id="KW-0408">Iron</keyword>
<gene>
    <name evidence="19" type="primary">feoB</name>
    <name evidence="19" type="ORF">IAC74_01130</name>
</gene>
<feature type="binding site" evidence="15">
    <location>
        <begin position="52"/>
        <end position="55"/>
    </location>
    <ligand>
        <name>GTP</name>
        <dbReference type="ChEBI" id="CHEBI:37565"/>
        <label>1</label>
    </ligand>
</feature>
<keyword evidence="16" id="KW-0460">Magnesium</keyword>
<dbReference type="GO" id="GO:0005886">
    <property type="term" value="C:plasma membrane"/>
    <property type="evidence" value="ECO:0007669"/>
    <property type="project" value="UniProtKB-SubCell"/>
</dbReference>
<reference evidence="19" key="1">
    <citation type="submission" date="2020-10" db="EMBL/GenBank/DDBJ databases">
        <authorList>
            <person name="Gilroy R."/>
        </authorList>
    </citation>
    <scope>NUCLEOTIDE SEQUENCE</scope>
    <source>
        <strain evidence="19">4920</strain>
    </source>
</reference>
<evidence type="ECO:0000313" key="20">
    <source>
        <dbReference type="Proteomes" id="UP000886743"/>
    </source>
</evidence>
<feature type="domain" description="FeoB-type G" evidence="18">
    <location>
        <begin position="1"/>
        <end position="161"/>
    </location>
</feature>
<keyword evidence="11" id="KW-0406">Ion transport</keyword>
<evidence type="ECO:0000256" key="2">
    <source>
        <dbReference type="ARBA" id="ARBA00004429"/>
    </source>
</evidence>
<dbReference type="InterPro" id="IPR041069">
    <property type="entry name" value="FeoB_Cyto"/>
</dbReference>
<dbReference type="InterPro" id="IPR027417">
    <property type="entry name" value="P-loop_NTPase"/>
</dbReference>
<evidence type="ECO:0000256" key="5">
    <source>
        <dbReference type="ARBA" id="ARBA00022496"/>
    </source>
</evidence>
<evidence type="ECO:0000256" key="14">
    <source>
        <dbReference type="NCBIfam" id="TIGR00437"/>
    </source>
</evidence>
<organism evidence="19 20">
    <name type="scientific">Candidatus Aphodoplasma excrementigallinarum</name>
    <dbReference type="NCBI Taxonomy" id="2840673"/>
    <lineage>
        <taxon>Bacteria</taxon>
        <taxon>Bacillati</taxon>
        <taxon>Bacillota</taxon>
        <taxon>Clostridia</taxon>
        <taxon>Eubacteriales</taxon>
        <taxon>Candidatus Aphodoplasma</taxon>
    </lineage>
</organism>
<dbReference type="InterPro" id="IPR005225">
    <property type="entry name" value="Small_GTP-bd"/>
</dbReference>
<keyword evidence="5 17" id="KW-0410">Iron transport</keyword>
<dbReference type="Pfam" id="PF02421">
    <property type="entry name" value="FeoB_N"/>
    <property type="match status" value="1"/>
</dbReference>
<feature type="transmembrane region" description="Helical" evidence="17">
    <location>
        <begin position="515"/>
        <end position="533"/>
    </location>
</feature>
<feature type="transmembrane region" description="Helical" evidence="17">
    <location>
        <begin position="647"/>
        <end position="671"/>
    </location>
</feature>
<evidence type="ECO:0000256" key="12">
    <source>
        <dbReference type="ARBA" id="ARBA00023134"/>
    </source>
</evidence>
<keyword evidence="7 17" id="KW-0812">Transmembrane</keyword>
<keyword evidence="4" id="KW-1003">Cell membrane</keyword>